<evidence type="ECO:0000259" key="1">
    <source>
        <dbReference type="Pfam" id="PF03732"/>
    </source>
</evidence>
<dbReference type="PANTHER" id="PTHR34482">
    <property type="entry name" value="DNA DAMAGE-INDUCIBLE PROTEIN 1-LIKE"/>
    <property type="match status" value="1"/>
</dbReference>
<keyword evidence="2" id="KW-0808">Transferase</keyword>
<dbReference type="PANTHER" id="PTHR34482:SF36">
    <property type="entry name" value="RETROTRANSPOSON GAG DOMAIN-CONTAINING PROTEIN"/>
    <property type="match status" value="1"/>
</dbReference>
<dbReference type="EMBL" id="SMMG02000006">
    <property type="protein sequence ID" value="KAA3470353.1"/>
    <property type="molecule type" value="Genomic_DNA"/>
</dbReference>
<sequence length="90" mass="10721">MCSPNDSLKYMISLLKDKAYLWWCTLTTMVEFKRKYVSRLYLGTKKKEFLELNQGNGSVAEYEWEFMRLSKYAQNIISSEEEICIHFEDG</sequence>
<evidence type="ECO:0000313" key="3">
    <source>
        <dbReference type="Proteomes" id="UP000325315"/>
    </source>
</evidence>
<keyword evidence="2" id="KW-0489">Methyltransferase</keyword>
<dbReference type="Pfam" id="PF03732">
    <property type="entry name" value="Retrotrans_gag"/>
    <property type="match status" value="1"/>
</dbReference>
<comment type="caution">
    <text evidence="2">The sequence shown here is derived from an EMBL/GenBank/DDBJ whole genome shotgun (WGS) entry which is preliminary data.</text>
</comment>
<dbReference type="OrthoDB" id="2272416at2759"/>
<proteinExistence type="predicted"/>
<name>A0A5B6VMM7_9ROSI</name>
<organism evidence="2 3">
    <name type="scientific">Gossypium australe</name>
    <dbReference type="NCBI Taxonomy" id="47621"/>
    <lineage>
        <taxon>Eukaryota</taxon>
        <taxon>Viridiplantae</taxon>
        <taxon>Streptophyta</taxon>
        <taxon>Embryophyta</taxon>
        <taxon>Tracheophyta</taxon>
        <taxon>Spermatophyta</taxon>
        <taxon>Magnoliopsida</taxon>
        <taxon>eudicotyledons</taxon>
        <taxon>Gunneridae</taxon>
        <taxon>Pentapetalae</taxon>
        <taxon>rosids</taxon>
        <taxon>malvids</taxon>
        <taxon>Malvales</taxon>
        <taxon>Malvaceae</taxon>
        <taxon>Malvoideae</taxon>
        <taxon>Gossypium</taxon>
    </lineage>
</organism>
<evidence type="ECO:0000313" key="2">
    <source>
        <dbReference type="EMBL" id="KAA3470353.1"/>
    </source>
</evidence>
<gene>
    <name evidence="2" type="ORF">EPI10_016067</name>
</gene>
<dbReference type="AlphaFoldDB" id="A0A5B6VMM7"/>
<dbReference type="GO" id="GO:0032259">
    <property type="term" value="P:methylation"/>
    <property type="evidence" value="ECO:0007669"/>
    <property type="project" value="UniProtKB-KW"/>
</dbReference>
<feature type="domain" description="Retrotransposon gag" evidence="1">
    <location>
        <begin position="30"/>
        <end position="83"/>
    </location>
</feature>
<dbReference type="InterPro" id="IPR005162">
    <property type="entry name" value="Retrotrans_gag_dom"/>
</dbReference>
<keyword evidence="3" id="KW-1185">Reference proteome</keyword>
<dbReference type="Proteomes" id="UP000325315">
    <property type="component" value="Unassembled WGS sequence"/>
</dbReference>
<accession>A0A5B6VMM7</accession>
<protein>
    <submittedName>
        <fullName evidence="2">Hexaprenyldihydroxybenzoate methyltransferase, mitochondrial-like protein</fullName>
    </submittedName>
</protein>
<reference evidence="3" key="1">
    <citation type="journal article" date="2019" name="Plant Biotechnol. J.">
        <title>Genome sequencing of the Australian wild diploid species Gossypium australe highlights disease resistance and delayed gland morphogenesis.</title>
        <authorList>
            <person name="Cai Y."/>
            <person name="Cai X."/>
            <person name="Wang Q."/>
            <person name="Wang P."/>
            <person name="Zhang Y."/>
            <person name="Cai C."/>
            <person name="Xu Y."/>
            <person name="Wang K."/>
            <person name="Zhou Z."/>
            <person name="Wang C."/>
            <person name="Geng S."/>
            <person name="Li B."/>
            <person name="Dong Q."/>
            <person name="Hou Y."/>
            <person name="Wang H."/>
            <person name="Ai P."/>
            <person name="Liu Z."/>
            <person name="Yi F."/>
            <person name="Sun M."/>
            <person name="An G."/>
            <person name="Cheng J."/>
            <person name="Zhang Y."/>
            <person name="Shi Q."/>
            <person name="Xie Y."/>
            <person name="Shi X."/>
            <person name="Chang Y."/>
            <person name="Huang F."/>
            <person name="Chen Y."/>
            <person name="Hong S."/>
            <person name="Mi L."/>
            <person name="Sun Q."/>
            <person name="Zhang L."/>
            <person name="Zhou B."/>
            <person name="Peng R."/>
            <person name="Zhang X."/>
            <person name="Liu F."/>
        </authorList>
    </citation>
    <scope>NUCLEOTIDE SEQUENCE [LARGE SCALE GENOMIC DNA]</scope>
    <source>
        <strain evidence="3">cv. PA1801</strain>
    </source>
</reference>
<dbReference type="GO" id="GO:0008168">
    <property type="term" value="F:methyltransferase activity"/>
    <property type="evidence" value="ECO:0007669"/>
    <property type="project" value="UniProtKB-KW"/>
</dbReference>